<name>A0A392MCZ2_9FABA</name>
<evidence type="ECO:0000256" key="8">
    <source>
        <dbReference type="ARBA" id="ARBA00023268"/>
    </source>
</evidence>
<keyword evidence="4" id="KW-0540">Nuclease</keyword>
<keyword evidence="5" id="KW-0255">Endonuclease</keyword>
<comment type="caution">
    <text evidence="11">The sequence shown here is derived from an EMBL/GenBank/DDBJ whole genome shotgun (WGS) entry which is preliminary data.</text>
</comment>
<dbReference type="GO" id="GO:0008233">
    <property type="term" value="F:peptidase activity"/>
    <property type="evidence" value="ECO:0007669"/>
    <property type="project" value="UniProtKB-KW"/>
</dbReference>
<dbReference type="AlphaFoldDB" id="A0A392MCZ2"/>
<dbReference type="InterPro" id="IPR043128">
    <property type="entry name" value="Rev_trsase/Diguanyl_cyclase"/>
</dbReference>
<evidence type="ECO:0000256" key="2">
    <source>
        <dbReference type="ARBA" id="ARBA00022679"/>
    </source>
</evidence>
<dbReference type="GO" id="GO:0004519">
    <property type="term" value="F:endonuclease activity"/>
    <property type="evidence" value="ECO:0007669"/>
    <property type="project" value="UniProtKB-KW"/>
</dbReference>
<feature type="domain" description="Reverse transcriptase" evidence="9">
    <location>
        <begin position="1"/>
        <end position="115"/>
    </location>
</feature>
<evidence type="ECO:0000256" key="6">
    <source>
        <dbReference type="ARBA" id="ARBA00022801"/>
    </source>
</evidence>
<dbReference type="PROSITE" id="PS50994">
    <property type="entry name" value="INTEGRASE"/>
    <property type="match status" value="1"/>
</dbReference>
<feature type="domain" description="Integrase catalytic" evidence="10">
    <location>
        <begin position="241"/>
        <end position="402"/>
    </location>
</feature>
<proteinExistence type="predicted"/>
<evidence type="ECO:0000313" key="12">
    <source>
        <dbReference type="Proteomes" id="UP000265520"/>
    </source>
</evidence>
<accession>A0A392MCZ2</accession>
<dbReference type="Pfam" id="PF00078">
    <property type="entry name" value="RVT_1"/>
    <property type="match status" value="1"/>
</dbReference>
<dbReference type="InterPro" id="IPR050951">
    <property type="entry name" value="Retrovirus_Pol_polyprotein"/>
</dbReference>
<dbReference type="InterPro" id="IPR000477">
    <property type="entry name" value="RT_dom"/>
</dbReference>
<dbReference type="Proteomes" id="UP000265520">
    <property type="component" value="Unassembled WGS sequence"/>
</dbReference>
<dbReference type="GO" id="GO:0006508">
    <property type="term" value="P:proteolysis"/>
    <property type="evidence" value="ECO:0007669"/>
    <property type="project" value="UniProtKB-KW"/>
</dbReference>
<dbReference type="Pfam" id="PF17919">
    <property type="entry name" value="RT_RNaseH_2"/>
    <property type="match status" value="1"/>
</dbReference>
<evidence type="ECO:0000256" key="7">
    <source>
        <dbReference type="ARBA" id="ARBA00022918"/>
    </source>
</evidence>
<dbReference type="PANTHER" id="PTHR37984:SF5">
    <property type="entry name" value="PROTEIN NYNRIN-LIKE"/>
    <property type="match status" value="1"/>
</dbReference>
<dbReference type="Gene3D" id="3.30.420.10">
    <property type="entry name" value="Ribonuclease H-like superfamily/Ribonuclease H"/>
    <property type="match status" value="1"/>
</dbReference>
<dbReference type="GO" id="GO:0015074">
    <property type="term" value="P:DNA integration"/>
    <property type="evidence" value="ECO:0007669"/>
    <property type="project" value="InterPro"/>
</dbReference>
<dbReference type="FunFam" id="3.10.10.10:FF:000007">
    <property type="entry name" value="Retrovirus-related Pol polyprotein from transposon 17.6-like Protein"/>
    <property type="match status" value="1"/>
</dbReference>
<evidence type="ECO:0000256" key="3">
    <source>
        <dbReference type="ARBA" id="ARBA00022695"/>
    </source>
</evidence>
<feature type="non-terminal residue" evidence="11">
    <location>
        <position position="409"/>
    </location>
</feature>
<evidence type="ECO:0000256" key="1">
    <source>
        <dbReference type="ARBA" id="ARBA00022670"/>
    </source>
</evidence>
<evidence type="ECO:0000256" key="5">
    <source>
        <dbReference type="ARBA" id="ARBA00022759"/>
    </source>
</evidence>
<sequence>MDLRAGYHQIRMAQGDIHKTAFRTHQGHYEFLVMPFGLCNAPSTFQATMNLIFAPFLLRFVIVFFDDILVYSSTLESHLQHLTTVLQCLKDNDFCLKCSKCMFAQTSIDYLGHIVSAEGVGPDPSKISAMVEWPVPRNVKQLWGFLGITGFYRKFFKLYSSIAAPLTMLLKREAFLWNEQAQAAFDTLKQAMSTAPVLGLPNFAEPFILETDASGSGMKAVCSNQFSLQASLIGRVSLFSFGWAQWYSQDVWKVAGKWLPSFQNNTVILVVVDRLSKAAHFGTLPTQFTAVKVAELFASMVCKLNGMPRSIVSDRDAIFLSQFWKELFRLGGTKLRMSSAYHPQSDGETEIVNKVLQQYLRCFVHDQPRKRGLFLHWAEWHYNTVVHTSTGFSPFQVVYGRAPPALVDY</sequence>
<dbReference type="InterPro" id="IPR043502">
    <property type="entry name" value="DNA/RNA_pol_sf"/>
</dbReference>
<keyword evidence="8" id="KW-0511">Multifunctional enzyme</keyword>
<organism evidence="11 12">
    <name type="scientific">Trifolium medium</name>
    <dbReference type="NCBI Taxonomy" id="97028"/>
    <lineage>
        <taxon>Eukaryota</taxon>
        <taxon>Viridiplantae</taxon>
        <taxon>Streptophyta</taxon>
        <taxon>Embryophyta</taxon>
        <taxon>Tracheophyta</taxon>
        <taxon>Spermatophyta</taxon>
        <taxon>Magnoliopsida</taxon>
        <taxon>eudicotyledons</taxon>
        <taxon>Gunneridae</taxon>
        <taxon>Pentapetalae</taxon>
        <taxon>rosids</taxon>
        <taxon>fabids</taxon>
        <taxon>Fabales</taxon>
        <taxon>Fabaceae</taxon>
        <taxon>Papilionoideae</taxon>
        <taxon>50 kb inversion clade</taxon>
        <taxon>NPAAA clade</taxon>
        <taxon>Hologalegina</taxon>
        <taxon>IRL clade</taxon>
        <taxon>Trifolieae</taxon>
        <taxon>Trifolium</taxon>
    </lineage>
</organism>
<evidence type="ECO:0000313" key="11">
    <source>
        <dbReference type="EMBL" id="MCH85336.1"/>
    </source>
</evidence>
<dbReference type="EMBL" id="LXQA010008306">
    <property type="protein sequence ID" value="MCH85336.1"/>
    <property type="molecule type" value="Genomic_DNA"/>
</dbReference>
<evidence type="ECO:0000256" key="4">
    <source>
        <dbReference type="ARBA" id="ARBA00022722"/>
    </source>
</evidence>
<dbReference type="FunFam" id="3.30.70.270:FF:000003">
    <property type="entry name" value="Transposon Ty3-G Gag-Pol polyprotein"/>
    <property type="match status" value="1"/>
</dbReference>
<keyword evidence="7" id="KW-0695">RNA-directed DNA polymerase</keyword>
<dbReference type="InterPro" id="IPR036397">
    <property type="entry name" value="RNaseH_sf"/>
</dbReference>
<reference evidence="11 12" key="1">
    <citation type="journal article" date="2018" name="Front. Plant Sci.">
        <title>Red Clover (Trifolium pratense) and Zigzag Clover (T. medium) - A Picture of Genomic Similarities and Differences.</title>
        <authorList>
            <person name="Dluhosova J."/>
            <person name="Istvanek J."/>
            <person name="Nedelnik J."/>
            <person name="Repkova J."/>
        </authorList>
    </citation>
    <scope>NUCLEOTIDE SEQUENCE [LARGE SCALE GENOMIC DNA]</scope>
    <source>
        <strain evidence="12">cv. 10/8</strain>
        <tissue evidence="11">Leaf</tissue>
    </source>
</reference>
<dbReference type="GO" id="GO:0003964">
    <property type="term" value="F:RNA-directed DNA polymerase activity"/>
    <property type="evidence" value="ECO:0007669"/>
    <property type="project" value="UniProtKB-KW"/>
</dbReference>
<dbReference type="PROSITE" id="PS50878">
    <property type="entry name" value="RT_POL"/>
    <property type="match status" value="1"/>
</dbReference>
<dbReference type="GO" id="GO:0003676">
    <property type="term" value="F:nucleic acid binding"/>
    <property type="evidence" value="ECO:0007669"/>
    <property type="project" value="InterPro"/>
</dbReference>
<dbReference type="InterPro" id="IPR041577">
    <property type="entry name" value="RT_RNaseH_2"/>
</dbReference>
<dbReference type="InterPro" id="IPR001584">
    <property type="entry name" value="Integrase_cat-core"/>
</dbReference>
<keyword evidence="1" id="KW-0645">Protease</keyword>
<protein>
    <submittedName>
        <fullName evidence="11">Enzymatic polyprotein</fullName>
    </submittedName>
</protein>
<gene>
    <name evidence="11" type="ORF">A2U01_0006180</name>
</gene>
<dbReference type="PANTHER" id="PTHR37984">
    <property type="entry name" value="PROTEIN CBG26694"/>
    <property type="match status" value="1"/>
</dbReference>
<evidence type="ECO:0000259" key="9">
    <source>
        <dbReference type="PROSITE" id="PS50878"/>
    </source>
</evidence>
<dbReference type="InterPro" id="IPR012337">
    <property type="entry name" value="RNaseH-like_sf"/>
</dbReference>
<dbReference type="Gene3D" id="3.30.70.270">
    <property type="match status" value="2"/>
</dbReference>
<keyword evidence="3" id="KW-0548">Nucleotidyltransferase</keyword>
<dbReference type="CDD" id="cd01647">
    <property type="entry name" value="RT_LTR"/>
    <property type="match status" value="1"/>
</dbReference>
<keyword evidence="2" id="KW-0808">Transferase</keyword>
<dbReference type="SUPFAM" id="SSF56672">
    <property type="entry name" value="DNA/RNA polymerases"/>
    <property type="match status" value="1"/>
</dbReference>
<dbReference type="Gene3D" id="3.10.10.10">
    <property type="entry name" value="HIV Type 1 Reverse Transcriptase, subunit A, domain 1"/>
    <property type="match status" value="1"/>
</dbReference>
<keyword evidence="6" id="KW-0378">Hydrolase</keyword>
<evidence type="ECO:0000259" key="10">
    <source>
        <dbReference type="PROSITE" id="PS50994"/>
    </source>
</evidence>
<dbReference type="SUPFAM" id="SSF53098">
    <property type="entry name" value="Ribonuclease H-like"/>
    <property type="match status" value="1"/>
</dbReference>
<dbReference type="FunFam" id="3.30.70.270:FF:000020">
    <property type="entry name" value="Transposon Tf2-6 polyprotein-like Protein"/>
    <property type="match status" value="1"/>
</dbReference>
<keyword evidence="12" id="KW-1185">Reference proteome</keyword>